<feature type="compositionally biased region" description="Low complexity" evidence="9">
    <location>
        <begin position="148"/>
        <end position="157"/>
    </location>
</feature>
<dbReference type="CDD" id="cd00349">
    <property type="entry name" value="Ribosomal_L11"/>
    <property type="match status" value="1"/>
</dbReference>
<feature type="region of interest" description="Disordered" evidence="9">
    <location>
        <begin position="145"/>
        <end position="168"/>
    </location>
</feature>
<dbReference type="EMBL" id="HBIW01008944">
    <property type="protein sequence ID" value="CAE0692172.1"/>
    <property type="molecule type" value="Transcribed_RNA"/>
</dbReference>
<dbReference type="FunFam" id="3.30.1550.10:FF:000006">
    <property type="entry name" value="50S ribosomal protein L11"/>
    <property type="match status" value="1"/>
</dbReference>
<dbReference type="NCBIfam" id="TIGR01632">
    <property type="entry name" value="L11_bact"/>
    <property type="match status" value="1"/>
</dbReference>
<sequence>MAGVKAVIRLRCPAGVAKPGPAIGQALGPHGLNMMDFVKEFNAATQKMEPNSPIPVVLTAYANRTFSFVTKTPPTSYLVRKALGIDKGAQNPGDEVVGTLNMEQVSAIAEVKKGDAHLANIPFDALCDSVIGTARSMGVLLADDVDDASSSSSSSSSSDEDEDGEPGR</sequence>
<dbReference type="FunFam" id="1.10.10.250:FF:000003">
    <property type="entry name" value="Mitochondrial ribosomal protein L11"/>
    <property type="match status" value="1"/>
</dbReference>
<evidence type="ECO:0000256" key="3">
    <source>
        <dbReference type="ARBA" id="ARBA00022730"/>
    </source>
</evidence>
<keyword evidence="4" id="KW-0694">RNA-binding</keyword>
<keyword evidence="5 8" id="KW-0689">Ribosomal protein</keyword>
<evidence type="ECO:0000259" key="10">
    <source>
        <dbReference type="Pfam" id="PF00298"/>
    </source>
</evidence>
<dbReference type="Proteomes" id="UP000789595">
    <property type="component" value="Unassembled WGS sequence"/>
</dbReference>
<evidence type="ECO:0000313" key="13">
    <source>
        <dbReference type="EMBL" id="CAH0369644.1"/>
    </source>
</evidence>
<evidence type="ECO:0000256" key="1">
    <source>
        <dbReference type="ARBA" id="ARBA00010537"/>
    </source>
</evidence>
<accession>A0A7S3ZSA6</accession>
<dbReference type="OrthoDB" id="1091498at2759"/>
<gene>
    <name evidence="12" type="ORF">PCAL00307_LOCUS7608</name>
    <name evidence="13" type="ORF">PECAL_2P27740</name>
</gene>
<evidence type="ECO:0000256" key="4">
    <source>
        <dbReference type="ARBA" id="ARBA00022884"/>
    </source>
</evidence>
<evidence type="ECO:0000256" key="9">
    <source>
        <dbReference type="SAM" id="MobiDB-lite"/>
    </source>
</evidence>
<proteinExistence type="inferred from homology"/>
<dbReference type="InterPro" id="IPR036769">
    <property type="entry name" value="Ribosomal_uL11_C_sf"/>
</dbReference>
<feature type="domain" description="Large ribosomal subunit protein uL11 C-terminal" evidence="10">
    <location>
        <begin position="71"/>
        <end position="139"/>
    </location>
</feature>
<dbReference type="InterPro" id="IPR000911">
    <property type="entry name" value="Ribosomal_uL11"/>
</dbReference>
<evidence type="ECO:0000256" key="7">
    <source>
        <dbReference type="ARBA" id="ARBA00040104"/>
    </source>
</evidence>
<reference evidence="12" key="1">
    <citation type="submission" date="2021-01" db="EMBL/GenBank/DDBJ databases">
        <authorList>
            <person name="Corre E."/>
            <person name="Pelletier E."/>
            <person name="Niang G."/>
            <person name="Scheremetjew M."/>
            <person name="Finn R."/>
            <person name="Kale V."/>
            <person name="Holt S."/>
            <person name="Cochrane G."/>
            <person name="Meng A."/>
            <person name="Brown T."/>
            <person name="Cohen L."/>
        </authorList>
    </citation>
    <scope>NUCLEOTIDE SEQUENCE</scope>
    <source>
        <strain evidence="12">CCMP1756</strain>
    </source>
</reference>
<keyword evidence="14" id="KW-1185">Reference proteome</keyword>
<evidence type="ECO:0000313" key="14">
    <source>
        <dbReference type="Proteomes" id="UP000789595"/>
    </source>
</evidence>
<feature type="compositionally biased region" description="Acidic residues" evidence="9">
    <location>
        <begin position="158"/>
        <end position="168"/>
    </location>
</feature>
<comment type="similarity">
    <text evidence="1 8">Belongs to the universal ribosomal protein uL11 family.</text>
</comment>
<dbReference type="InterPro" id="IPR020784">
    <property type="entry name" value="Ribosomal_uL11_N"/>
</dbReference>
<dbReference type="AlphaFoldDB" id="A0A7S3ZSA6"/>
<dbReference type="GO" id="GO:0003735">
    <property type="term" value="F:structural constituent of ribosome"/>
    <property type="evidence" value="ECO:0007669"/>
    <property type="project" value="InterPro"/>
</dbReference>
<dbReference type="EMBL" id="CAKKNE010000002">
    <property type="protein sequence ID" value="CAH0369644.1"/>
    <property type="molecule type" value="Genomic_DNA"/>
</dbReference>
<evidence type="ECO:0000256" key="6">
    <source>
        <dbReference type="ARBA" id="ARBA00023274"/>
    </source>
</evidence>
<protein>
    <recommendedName>
        <fullName evidence="7">Large ribosomal subunit protein uL11m</fullName>
    </recommendedName>
</protein>
<dbReference type="Pfam" id="PF03946">
    <property type="entry name" value="Ribosomal_L11_N"/>
    <property type="match status" value="1"/>
</dbReference>
<keyword evidence="3" id="KW-0699">rRNA-binding</keyword>
<evidence type="ECO:0000256" key="5">
    <source>
        <dbReference type="ARBA" id="ARBA00022980"/>
    </source>
</evidence>
<name>A0A7S3ZSA6_9STRA</name>
<dbReference type="HAMAP" id="MF_00736">
    <property type="entry name" value="Ribosomal_uL11"/>
    <property type="match status" value="1"/>
</dbReference>
<dbReference type="GO" id="GO:0006412">
    <property type="term" value="P:translation"/>
    <property type="evidence" value="ECO:0007669"/>
    <property type="project" value="InterPro"/>
</dbReference>
<dbReference type="SUPFAM" id="SSF54747">
    <property type="entry name" value="Ribosomal L11/L12e N-terminal domain"/>
    <property type="match status" value="1"/>
</dbReference>
<keyword evidence="6 8" id="KW-0687">Ribonucleoprotein</keyword>
<dbReference type="InterPro" id="IPR020783">
    <property type="entry name" value="Ribosomal_uL11_C"/>
</dbReference>
<evidence type="ECO:0000256" key="2">
    <source>
        <dbReference type="ARBA" id="ARBA00022481"/>
    </source>
</evidence>
<reference evidence="13" key="2">
    <citation type="submission" date="2021-11" db="EMBL/GenBank/DDBJ databases">
        <authorList>
            <consortium name="Genoscope - CEA"/>
            <person name="William W."/>
        </authorList>
    </citation>
    <scope>NUCLEOTIDE SEQUENCE</scope>
</reference>
<dbReference type="PANTHER" id="PTHR11661:SF1">
    <property type="entry name" value="LARGE RIBOSOMAL SUBUNIT PROTEIN UL11M"/>
    <property type="match status" value="1"/>
</dbReference>
<organism evidence="12">
    <name type="scientific">Pelagomonas calceolata</name>
    <dbReference type="NCBI Taxonomy" id="35677"/>
    <lineage>
        <taxon>Eukaryota</taxon>
        <taxon>Sar</taxon>
        <taxon>Stramenopiles</taxon>
        <taxon>Ochrophyta</taxon>
        <taxon>Pelagophyceae</taxon>
        <taxon>Pelagomonadales</taxon>
        <taxon>Pelagomonadaceae</taxon>
        <taxon>Pelagomonas</taxon>
    </lineage>
</organism>
<evidence type="ECO:0000259" key="11">
    <source>
        <dbReference type="Pfam" id="PF03946"/>
    </source>
</evidence>
<evidence type="ECO:0000256" key="8">
    <source>
        <dbReference type="RuleBase" id="RU003978"/>
    </source>
</evidence>
<dbReference type="Pfam" id="PF00298">
    <property type="entry name" value="Ribosomal_L11"/>
    <property type="match status" value="1"/>
</dbReference>
<dbReference type="InterPro" id="IPR006519">
    <property type="entry name" value="Ribosomal_uL11_bac-typ"/>
</dbReference>
<feature type="domain" description="Large ribosomal subunit protein uL11 N-terminal" evidence="11">
    <location>
        <begin position="8"/>
        <end position="66"/>
    </location>
</feature>
<evidence type="ECO:0000313" key="12">
    <source>
        <dbReference type="EMBL" id="CAE0692172.1"/>
    </source>
</evidence>
<dbReference type="SMART" id="SM00649">
    <property type="entry name" value="RL11"/>
    <property type="match status" value="1"/>
</dbReference>
<dbReference type="GO" id="GO:0070180">
    <property type="term" value="F:large ribosomal subunit rRNA binding"/>
    <property type="evidence" value="ECO:0007669"/>
    <property type="project" value="TreeGrafter"/>
</dbReference>
<dbReference type="Gene3D" id="1.10.10.250">
    <property type="entry name" value="Ribosomal protein L11, C-terminal domain"/>
    <property type="match status" value="1"/>
</dbReference>
<dbReference type="PANTHER" id="PTHR11661">
    <property type="entry name" value="60S RIBOSOMAL PROTEIN L12"/>
    <property type="match status" value="1"/>
</dbReference>
<dbReference type="SUPFAM" id="SSF46906">
    <property type="entry name" value="Ribosomal protein L11, C-terminal domain"/>
    <property type="match status" value="1"/>
</dbReference>
<dbReference type="GO" id="GO:0005762">
    <property type="term" value="C:mitochondrial large ribosomal subunit"/>
    <property type="evidence" value="ECO:0007669"/>
    <property type="project" value="TreeGrafter"/>
</dbReference>
<dbReference type="InterPro" id="IPR036796">
    <property type="entry name" value="Ribosomal_uL11_N_sf"/>
</dbReference>
<keyword evidence="2" id="KW-0488">Methylation</keyword>
<dbReference type="Gene3D" id="3.30.1550.10">
    <property type="entry name" value="Ribosomal protein L11/L12, N-terminal domain"/>
    <property type="match status" value="1"/>
</dbReference>